<dbReference type="Gene3D" id="3.90.180.10">
    <property type="entry name" value="Medium-chain alcohol dehydrogenases, catalytic domain"/>
    <property type="match status" value="1"/>
</dbReference>
<name>A0A3B0TN18_9ZZZZ</name>
<accession>A0A3B0TN18</accession>
<dbReference type="EMBL" id="UOEQ01000016">
    <property type="protein sequence ID" value="VAW13599.1"/>
    <property type="molecule type" value="Genomic_DNA"/>
</dbReference>
<protein>
    <recommendedName>
        <fullName evidence="2">Alcohol dehydrogenase</fullName>
    </recommendedName>
</protein>
<organism evidence="1">
    <name type="scientific">hydrothermal vent metagenome</name>
    <dbReference type="NCBI Taxonomy" id="652676"/>
    <lineage>
        <taxon>unclassified sequences</taxon>
        <taxon>metagenomes</taxon>
        <taxon>ecological metagenomes</taxon>
    </lineage>
</organism>
<dbReference type="AlphaFoldDB" id="A0A3B0TN18"/>
<dbReference type="Pfam" id="PF13602">
    <property type="entry name" value="ADH_zinc_N_2"/>
    <property type="match status" value="1"/>
</dbReference>
<evidence type="ECO:0008006" key="2">
    <source>
        <dbReference type="Google" id="ProtNLM"/>
    </source>
</evidence>
<proteinExistence type="predicted"/>
<sequence length="79" mass="8881">MHVQCHVKFMKNRLPCGSISCSGTSGDKTENLEFLAKLAEEEKFKLFIEKTYRLEDIAAAHAHVDSGRKRGSIVIVMDN</sequence>
<dbReference type="Gene3D" id="3.40.50.720">
    <property type="entry name" value="NAD(P)-binding Rossmann-like Domain"/>
    <property type="match status" value="1"/>
</dbReference>
<evidence type="ECO:0000313" key="1">
    <source>
        <dbReference type="EMBL" id="VAW13599.1"/>
    </source>
</evidence>
<reference evidence="1" key="1">
    <citation type="submission" date="2018-06" db="EMBL/GenBank/DDBJ databases">
        <authorList>
            <person name="Zhirakovskaya E."/>
        </authorList>
    </citation>
    <scope>NUCLEOTIDE SEQUENCE</scope>
</reference>
<gene>
    <name evidence="1" type="ORF">MNBD_ALPHA11-351</name>
</gene>